<proteinExistence type="predicted"/>
<dbReference type="InterPro" id="IPR051198">
    <property type="entry name" value="BchE-like"/>
</dbReference>
<comment type="cofactor">
    <cofactor evidence="1">
        <name>[4Fe-4S] cluster</name>
        <dbReference type="ChEBI" id="CHEBI:49883"/>
    </cofactor>
</comment>
<dbReference type="PANTHER" id="PTHR43409:SF7">
    <property type="entry name" value="BLL1977 PROTEIN"/>
    <property type="match status" value="1"/>
</dbReference>
<evidence type="ECO:0000256" key="2">
    <source>
        <dbReference type="ARBA" id="ARBA00022691"/>
    </source>
</evidence>
<gene>
    <name evidence="7" type="ORF">S12H4_43600</name>
</gene>
<dbReference type="SFLD" id="SFLDG01082">
    <property type="entry name" value="B12-binding_domain_containing"/>
    <property type="match status" value="1"/>
</dbReference>
<dbReference type="GO" id="GO:0005829">
    <property type="term" value="C:cytosol"/>
    <property type="evidence" value="ECO:0007669"/>
    <property type="project" value="TreeGrafter"/>
</dbReference>
<dbReference type="SUPFAM" id="SSF102114">
    <property type="entry name" value="Radical SAM enzymes"/>
    <property type="match status" value="1"/>
</dbReference>
<dbReference type="AlphaFoldDB" id="X1TVA6"/>
<dbReference type="GO" id="GO:0046872">
    <property type="term" value="F:metal ion binding"/>
    <property type="evidence" value="ECO:0007669"/>
    <property type="project" value="UniProtKB-KW"/>
</dbReference>
<dbReference type="EMBL" id="BARW01026778">
    <property type="protein sequence ID" value="GAJ09184.1"/>
    <property type="molecule type" value="Genomic_DNA"/>
</dbReference>
<dbReference type="InterPro" id="IPR023404">
    <property type="entry name" value="rSAM_horseshoe"/>
</dbReference>
<dbReference type="SFLD" id="SFLDS00029">
    <property type="entry name" value="Radical_SAM"/>
    <property type="match status" value="1"/>
</dbReference>
<evidence type="ECO:0000256" key="1">
    <source>
        <dbReference type="ARBA" id="ARBA00001966"/>
    </source>
</evidence>
<dbReference type="Gene3D" id="3.80.30.20">
    <property type="entry name" value="tm_1862 like domain"/>
    <property type="match status" value="1"/>
</dbReference>
<feature type="non-terminal residue" evidence="7">
    <location>
        <position position="257"/>
    </location>
</feature>
<dbReference type="InterPro" id="IPR058240">
    <property type="entry name" value="rSAM_sf"/>
</dbReference>
<dbReference type="Pfam" id="PF04055">
    <property type="entry name" value="Radical_SAM"/>
    <property type="match status" value="1"/>
</dbReference>
<protein>
    <recommendedName>
        <fullName evidence="6">Radical SAM core domain-containing protein</fullName>
    </recommendedName>
</protein>
<evidence type="ECO:0000313" key="7">
    <source>
        <dbReference type="EMBL" id="GAJ09184.1"/>
    </source>
</evidence>
<keyword evidence="4" id="KW-0408">Iron</keyword>
<accession>X1TVA6</accession>
<keyword evidence="5" id="KW-0411">Iron-sulfur</keyword>
<reference evidence="7" key="1">
    <citation type="journal article" date="2014" name="Front. Microbiol.">
        <title>High frequency of phylogenetically diverse reductive dehalogenase-homologous genes in deep subseafloor sedimentary metagenomes.</title>
        <authorList>
            <person name="Kawai M."/>
            <person name="Futagami T."/>
            <person name="Toyoda A."/>
            <person name="Takaki Y."/>
            <person name="Nishi S."/>
            <person name="Hori S."/>
            <person name="Arai W."/>
            <person name="Tsubouchi T."/>
            <person name="Morono Y."/>
            <person name="Uchiyama I."/>
            <person name="Ito T."/>
            <person name="Fujiyama A."/>
            <person name="Inagaki F."/>
            <person name="Takami H."/>
        </authorList>
    </citation>
    <scope>NUCLEOTIDE SEQUENCE</scope>
    <source>
        <strain evidence="7">Expedition CK06-06</strain>
    </source>
</reference>
<dbReference type="PROSITE" id="PS51918">
    <property type="entry name" value="RADICAL_SAM"/>
    <property type="match status" value="1"/>
</dbReference>
<dbReference type="PANTHER" id="PTHR43409">
    <property type="entry name" value="ANAEROBIC MAGNESIUM-PROTOPORPHYRIN IX MONOMETHYL ESTER CYCLASE-RELATED"/>
    <property type="match status" value="1"/>
</dbReference>
<organism evidence="7">
    <name type="scientific">marine sediment metagenome</name>
    <dbReference type="NCBI Taxonomy" id="412755"/>
    <lineage>
        <taxon>unclassified sequences</taxon>
        <taxon>metagenomes</taxon>
        <taxon>ecological metagenomes</taxon>
    </lineage>
</organism>
<dbReference type="GO" id="GO:0003824">
    <property type="term" value="F:catalytic activity"/>
    <property type="evidence" value="ECO:0007669"/>
    <property type="project" value="InterPro"/>
</dbReference>
<evidence type="ECO:0000259" key="6">
    <source>
        <dbReference type="PROSITE" id="PS51918"/>
    </source>
</evidence>
<evidence type="ECO:0000256" key="3">
    <source>
        <dbReference type="ARBA" id="ARBA00022723"/>
    </source>
</evidence>
<name>X1TVA6_9ZZZZ</name>
<feature type="domain" description="Radical SAM core" evidence="6">
    <location>
        <begin position="92"/>
        <end position="257"/>
    </location>
</feature>
<evidence type="ECO:0000256" key="5">
    <source>
        <dbReference type="ARBA" id="ARBA00023014"/>
    </source>
</evidence>
<dbReference type="CDD" id="cd01335">
    <property type="entry name" value="Radical_SAM"/>
    <property type="match status" value="1"/>
</dbReference>
<comment type="caution">
    <text evidence="7">The sequence shown here is derived from an EMBL/GenBank/DDBJ whole genome shotgun (WGS) entry which is preliminary data.</text>
</comment>
<keyword evidence="2" id="KW-0949">S-adenosyl-L-methionine</keyword>
<keyword evidence="3" id="KW-0479">Metal-binding</keyword>
<feature type="non-terminal residue" evidence="7">
    <location>
        <position position="1"/>
    </location>
</feature>
<evidence type="ECO:0000256" key="4">
    <source>
        <dbReference type="ARBA" id="ARBA00023004"/>
    </source>
</evidence>
<sequence length="257" mass="29399">FVKEMFSIFKRRNPNVKMVIGGGKSTVTSLPGVNYWVWGAADRSVVALANYLEDGSPLVTHPGRTGEVISSRNYPFTDHSKSKIIWQSNDYLFEREHLPIEINRGCIFRCIFCANPLHRKKGEFEKSIDVLQEELLYNYDHFGTTGYMFCDDTYNDTMEKVASLHKMFKKLPFELEWSGYGRVDVINKYPEQREMLLESGLRAILVGIETFHPVTAKGVGKGLHPDKVKETLYYLRETWRGKVIITGSFIVGLPGES</sequence>
<dbReference type="GO" id="GO:0051536">
    <property type="term" value="F:iron-sulfur cluster binding"/>
    <property type="evidence" value="ECO:0007669"/>
    <property type="project" value="UniProtKB-KW"/>
</dbReference>
<dbReference type="InterPro" id="IPR007197">
    <property type="entry name" value="rSAM"/>
</dbReference>